<feature type="compositionally biased region" description="Low complexity" evidence="1">
    <location>
        <begin position="7"/>
        <end position="24"/>
    </location>
</feature>
<dbReference type="PANTHER" id="PTHR31435:SF10">
    <property type="entry name" value="BSR4717 PROTEIN"/>
    <property type="match status" value="1"/>
</dbReference>
<dbReference type="InterPro" id="IPR045057">
    <property type="entry name" value="Gcn5-rel_NAT"/>
</dbReference>
<keyword evidence="3" id="KW-0808">Transferase</keyword>
<dbReference type="AlphaFoldDB" id="A0A5C5S7W1"/>
<protein>
    <submittedName>
        <fullName evidence="3">N-acetyltransferase</fullName>
    </submittedName>
</protein>
<name>A0A5C5S7W1_9ACTN</name>
<dbReference type="Proteomes" id="UP000319375">
    <property type="component" value="Unassembled WGS sequence"/>
</dbReference>
<evidence type="ECO:0000256" key="1">
    <source>
        <dbReference type="SAM" id="MobiDB-lite"/>
    </source>
</evidence>
<dbReference type="Pfam" id="PF14542">
    <property type="entry name" value="Acetyltransf_CG"/>
    <property type="match status" value="1"/>
</dbReference>
<dbReference type="Gene3D" id="3.40.630.30">
    <property type="match status" value="1"/>
</dbReference>
<dbReference type="EMBL" id="VIGX01000001">
    <property type="protein sequence ID" value="TWS30653.1"/>
    <property type="molecule type" value="Genomic_DNA"/>
</dbReference>
<gene>
    <name evidence="3" type="ORF">FK530_01935</name>
</gene>
<dbReference type="InterPro" id="IPR031165">
    <property type="entry name" value="GNAT_YJDJ"/>
</dbReference>
<dbReference type="SUPFAM" id="SSF55729">
    <property type="entry name" value="Acyl-CoA N-acyltransferases (Nat)"/>
    <property type="match status" value="1"/>
</dbReference>
<accession>A0A5C5S7W1</accession>
<evidence type="ECO:0000313" key="4">
    <source>
        <dbReference type="Proteomes" id="UP000319375"/>
    </source>
</evidence>
<dbReference type="PANTHER" id="PTHR31435">
    <property type="entry name" value="PROTEIN NATD1"/>
    <property type="match status" value="1"/>
</dbReference>
<evidence type="ECO:0000313" key="3">
    <source>
        <dbReference type="EMBL" id="TWS30653.1"/>
    </source>
</evidence>
<keyword evidence="4" id="KW-1185">Reference proteome</keyword>
<evidence type="ECO:0000259" key="2">
    <source>
        <dbReference type="Pfam" id="PF14542"/>
    </source>
</evidence>
<organism evidence="3 4">
    <name type="scientific">Tsukamurella conjunctivitidis</name>
    <dbReference type="NCBI Taxonomy" id="2592068"/>
    <lineage>
        <taxon>Bacteria</taxon>
        <taxon>Bacillati</taxon>
        <taxon>Actinomycetota</taxon>
        <taxon>Actinomycetes</taxon>
        <taxon>Mycobacteriales</taxon>
        <taxon>Tsukamurellaceae</taxon>
        <taxon>Tsukamurella</taxon>
    </lineage>
</organism>
<sequence length="133" mass="14423">MARRSVPAGAAAPHDPAQAPQEEPAVTENTENVAVTRNDAEGRYDITVDGELAGFTVFLDRGDQRIFPHTELDEKFSGRGLSGILVHDALTDTRAAGKRVVPVCPLVKRYVSKHPEVQDIVDPVTPEILASLR</sequence>
<feature type="domain" description="N-acetyltransferase" evidence="2">
    <location>
        <begin position="43"/>
        <end position="120"/>
    </location>
</feature>
<proteinExistence type="predicted"/>
<dbReference type="OrthoDB" id="5405911at2"/>
<comment type="caution">
    <text evidence="3">The sequence shown here is derived from an EMBL/GenBank/DDBJ whole genome shotgun (WGS) entry which is preliminary data.</text>
</comment>
<feature type="region of interest" description="Disordered" evidence="1">
    <location>
        <begin position="1"/>
        <end position="38"/>
    </location>
</feature>
<reference evidence="3 4" key="1">
    <citation type="submission" date="2019-06" db="EMBL/GenBank/DDBJ databases">
        <title>Tsukamurella conjunctivitidis sp. nov., Tsukamurella assacharolytica sp. nov. and Tsukamurella sputae sp. nov. isolated from patients with conjunctivitis, bacteraemia (lymphoma) and respiratory infection (sputum) in Hong Kong.</title>
        <authorList>
            <person name="Teng J.L.L."/>
            <person name="Lee H.H."/>
            <person name="Fong J.Y.H."/>
            <person name="Fok K.M.N."/>
            <person name="Lau S.K.P."/>
            <person name="Woo P.C.Y."/>
        </authorList>
    </citation>
    <scope>NUCLEOTIDE SEQUENCE [LARGE SCALE GENOMIC DNA]</scope>
    <source>
        <strain evidence="3 4">HKU72</strain>
    </source>
</reference>
<dbReference type="GO" id="GO:0016740">
    <property type="term" value="F:transferase activity"/>
    <property type="evidence" value="ECO:0007669"/>
    <property type="project" value="UniProtKB-KW"/>
</dbReference>
<dbReference type="InterPro" id="IPR016181">
    <property type="entry name" value="Acyl_CoA_acyltransferase"/>
</dbReference>